<keyword evidence="12" id="KW-1185">Reference proteome</keyword>
<evidence type="ECO:0000256" key="2">
    <source>
        <dbReference type="ARBA" id="ARBA00007783"/>
    </source>
</evidence>
<dbReference type="InterPro" id="IPR047817">
    <property type="entry name" value="ABC2_TM_bact-type"/>
</dbReference>
<evidence type="ECO:0000256" key="1">
    <source>
        <dbReference type="ARBA" id="ARBA00004429"/>
    </source>
</evidence>
<dbReference type="PANTHER" id="PTHR30413">
    <property type="entry name" value="INNER MEMBRANE TRANSPORT PERMEASE"/>
    <property type="match status" value="1"/>
</dbReference>
<keyword evidence="4 9" id="KW-1003">Cell membrane</keyword>
<dbReference type="OrthoDB" id="9789409at2"/>
<evidence type="ECO:0000313" key="11">
    <source>
        <dbReference type="EMBL" id="EHN10977.1"/>
    </source>
</evidence>
<evidence type="ECO:0000256" key="9">
    <source>
        <dbReference type="RuleBase" id="RU361157"/>
    </source>
</evidence>
<feature type="transmembrane region" description="Helical" evidence="9">
    <location>
        <begin position="260"/>
        <end position="278"/>
    </location>
</feature>
<organism evidence="11 12">
    <name type="scientific">Patulibacter medicamentivorans</name>
    <dbReference type="NCBI Taxonomy" id="1097667"/>
    <lineage>
        <taxon>Bacteria</taxon>
        <taxon>Bacillati</taxon>
        <taxon>Actinomycetota</taxon>
        <taxon>Thermoleophilia</taxon>
        <taxon>Solirubrobacterales</taxon>
        <taxon>Patulibacteraceae</taxon>
        <taxon>Patulibacter</taxon>
    </lineage>
</organism>
<evidence type="ECO:0000256" key="3">
    <source>
        <dbReference type="ARBA" id="ARBA00022448"/>
    </source>
</evidence>
<feature type="domain" description="ABC transmembrane type-2" evidence="10">
    <location>
        <begin position="54"/>
        <end position="281"/>
    </location>
</feature>
<dbReference type="PANTHER" id="PTHR30413:SF8">
    <property type="entry name" value="TRANSPORT PERMEASE PROTEIN"/>
    <property type="match status" value="1"/>
</dbReference>
<keyword evidence="7 9" id="KW-1133">Transmembrane helix</keyword>
<sequence length="289" mass="32092">MKLELEPPISADEPAPLREMKGPSALGGGWTRFWSLTWTVAVTEFRLTYFGSALGYLWTLMRPLMMFGVYYVMFTQIVKLGQGITHYPALLLMNIMLFQFFVEATSNAVQSVVARENLVRKMQFPRMVIPLSVVGTSLLNLAVNLVAVFVFVLANGVPIRWTWLLLPLALIPLVMLTVGVSMILAGAFVKYRDVLPVWGVVSQALFYASPVLYTIEKPPDKIRNILEFNPLTGIMEGVRYLIVDPHAPGGITALGGWPQALVPLGLIVGLFAFGLWYFNRQATVAAELL</sequence>
<proteinExistence type="inferred from homology"/>
<keyword evidence="5" id="KW-0997">Cell inner membrane</keyword>
<dbReference type="InterPro" id="IPR013525">
    <property type="entry name" value="ABC2_TM"/>
</dbReference>
<dbReference type="Proteomes" id="UP000005143">
    <property type="component" value="Unassembled WGS sequence"/>
</dbReference>
<dbReference type="PROSITE" id="PS51012">
    <property type="entry name" value="ABC_TM2"/>
    <property type="match status" value="1"/>
</dbReference>
<evidence type="ECO:0000256" key="4">
    <source>
        <dbReference type="ARBA" id="ARBA00022475"/>
    </source>
</evidence>
<dbReference type="GO" id="GO:0015920">
    <property type="term" value="P:lipopolysaccharide transport"/>
    <property type="evidence" value="ECO:0007669"/>
    <property type="project" value="TreeGrafter"/>
</dbReference>
<dbReference type="GO" id="GO:0005886">
    <property type="term" value="C:plasma membrane"/>
    <property type="evidence" value="ECO:0007669"/>
    <property type="project" value="UniProtKB-SubCell"/>
</dbReference>
<evidence type="ECO:0000256" key="6">
    <source>
        <dbReference type="ARBA" id="ARBA00022692"/>
    </source>
</evidence>
<evidence type="ECO:0000256" key="5">
    <source>
        <dbReference type="ARBA" id="ARBA00022519"/>
    </source>
</evidence>
<comment type="similarity">
    <text evidence="2 9">Belongs to the ABC-2 integral membrane protein family.</text>
</comment>
<keyword evidence="3 9" id="KW-0813">Transport</keyword>
<comment type="subcellular location">
    <subcellularLocation>
        <location evidence="1">Cell inner membrane</location>
        <topology evidence="1">Multi-pass membrane protein</topology>
    </subcellularLocation>
    <subcellularLocation>
        <location evidence="9">Cell membrane</location>
        <topology evidence="9">Multi-pass membrane protein</topology>
    </subcellularLocation>
</comment>
<dbReference type="AlphaFoldDB" id="H0E5S6"/>
<protein>
    <recommendedName>
        <fullName evidence="9">Transport permease protein</fullName>
    </recommendedName>
</protein>
<comment type="caution">
    <text evidence="11">The sequence shown here is derived from an EMBL/GenBank/DDBJ whole genome shotgun (WGS) entry which is preliminary data.</text>
</comment>
<feature type="transmembrane region" description="Helical" evidence="9">
    <location>
        <begin position="53"/>
        <end position="72"/>
    </location>
</feature>
<keyword evidence="8 9" id="KW-0472">Membrane</keyword>
<feature type="transmembrane region" description="Helical" evidence="9">
    <location>
        <begin position="195"/>
        <end position="215"/>
    </location>
</feature>
<dbReference type="Pfam" id="PF01061">
    <property type="entry name" value="ABC2_membrane"/>
    <property type="match status" value="1"/>
</dbReference>
<feature type="transmembrane region" description="Helical" evidence="9">
    <location>
        <begin position="127"/>
        <end position="152"/>
    </location>
</feature>
<keyword evidence="6 9" id="KW-0812">Transmembrane</keyword>
<evidence type="ECO:0000256" key="7">
    <source>
        <dbReference type="ARBA" id="ARBA00022989"/>
    </source>
</evidence>
<dbReference type="GO" id="GO:0140359">
    <property type="term" value="F:ABC-type transporter activity"/>
    <property type="evidence" value="ECO:0007669"/>
    <property type="project" value="InterPro"/>
</dbReference>
<name>H0E5S6_9ACTN</name>
<accession>H0E5S6</accession>
<evidence type="ECO:0000256" key="8">
    <source>
        <dbReference type="ARBA" id="ARBA00023136"/>
    </source>
</evidence>
<evidence type="ECO:0000259" key="10">
    <source>
        <dbReference type="PROSITE" id="PS51012"/>
    </source>
</evidence>
<feature type="transmembrane region" description="Helical" evidence="9">
    <location>
        <begin position="84"/>
        <end position="102"/>
    </location>
</feature>
<feature type="transmembrane region" description="Helical" evidence="9">
    <location>
        <begin position="164"/>
        <end position="189"/>
    </location>
</feature>
<gene>
    <name evidence="11" type="ORF">PAI11_21750</name>
</gene>
<evidence type="ECO:0000313" key="12">
    <source>
        <dbReference type="Proteomes" id="UP000005143"/>
    </source>
</evidence>
<dbReference type="RefSeq" id="WP_007574797.1">
    <property type="nucleotide sequence ID" value="NZ_AGUD01000193.1"/>
</dbReference>
<reference evidence="11 12" key="1">
    <citation type="journal article" date="2013" name="Biodegradation">
        <title>Quantitative proteomic analysis of ibuprofen-degrading Patulibacter sp. strain I11.</title>
        <authorList>
            <person name="Almeida B."/>
            <person name="Kjeldal H."/>
            <person name="Lolas I."/>
            <person name="Knudsen A.D."/>
            <person name="Carvalho G."/>
            <person name="Nielsen K.L."/>
            <person name="Barreto Crespo M.T."/>
            <person name="Stensballe A."/>
            <person name="Nielsen J.L."/>
        </authorList>
    </citation>
    <scope>NUCLEOTIDE SEQUENCE [LARGE SCALE GENOMIC DNA]</scope>
    <source>
        <strain evidence="11 12">I11</strain>
    </source>
</reference>
<dbReference type="EMBL" id="AGUD01000193">
    <property type="protein sequence ID" value="EHN10977.1"/>
    <property type="molecule type" value="Genomic_DNA"/>
</dbReference>